<dbReference type="InterPro" id="IPR048082">
    <property type="entry name" value="ParC-like"/>
</dbReference>
<evidence type="ECO:0000313" key="2">
    <source>
        <dbReference type="Proteomes" id="UP000604481"/>
    </source>
</evidence>
<comment type="caution">
    <text evidence="1">The sequence shown here is derived from an EMBL/GenBank/DDBJ whole genome shotgun (WGS) entry which is preliminary data.</text>
</comment>
<organism evidence="1 2">
    <name type="scientific">Chitinilyticum piscinae</name>
    <dbReference type="NCBI Taxonomy" id="2866724"/>
    <lineage>
        <taxon>Bacteria</taxon>
        <taxon>Pseudomonadati</taxon>
        <taxon>Pseudomonadota</taxon>
        <taxon>Betaproteobacteria</taxon>
        <taxon>Neisseriales</taxon>
        <taxon>Chitinibacteraceae</taxon>
        <taxon>Chitinilyticum</taxon>
    </lineage>
</organism>
<dbReference type="Proteomes" id="UP000604481">
    <property type="component" value="Unassembled WGS sequence"/>
</dbReference>
<dbReference type="EMBL" id="JADFUA010000015">
    <property type="protein sequence ID" value="MBE9610944.1"/>
    <property type="molecule type" value="Genomic_DNA"/>
</dbReference>
<sequence>MMLTTTVSVVAPKILKELVAAGSVSSARVESGDKGLVIVVRAGMNERVLGAARGGLRYFQSLDGAASVLQSYGIMRFDVNTEHWVPKTMIRGYKQAPIVEDTE</sequence>
<keyword evidence="2" id="KW-1185">Reference proteome</keyword>
<evidence type="ECO:0000313" key="1">
    <source>
        <dbReference type="EMBL" id="MBE9610944.1"/>
    </source>
</evidence>
<reference evidence="1 2" key="1">
    <citation type="submission" date="2020-10" db="EMBL/GenBank/DDBJ databases">
        <title>The genome sequence of Chitinilyticum litopenaei 4Y14.</title>
        <authorList>
            <person name="Liu Y."/>
        </authorList>
    </citation>
    <scope>NUCLEOTIDE SEQUENCE [LARGE SCALE GENOMIC DNA]</scope>
    <source>
        <strain evidence="1 2">4Y14</strain>
    </source>
</reference>
<name>A0A8J7KH04_9NEIS</name>
<gene>
    <name evidence="1" type="ORF">INR99_16580</name>
</gene>
<dbReference type="AlphaFoldDB" id="A0A8J7KH04"/>
<accession>A0A8J7KH04</accession>
<protein>
    <submittedName>
        <fullName evidence="1">Partition protein C</fullName>
    </submittedName>
</protein>
<dbReference type="NCBIfam" id="NF041544">
    <property type="entry name" value="ParC"/>
    <property type="match status" value="1"/>
</dbReference>
<proteinExistence type="predicted"/>